<keyword evidence="3" id="KW-1185">Reference proteome</keyword>
<accession>A0A518G9N7</accession>
<dbReference type="OrthoDB" id="572278at2"/>
<proteinExistence type="predicted"/>
<reference evidence="2 3" key="1">
    <citation type="submission" date="2019-02" db="EMBL/GenBank/DDBJ databases">
        <title>Deep-cultivation of Planctomycetes and their phenomic and genomic characterization uncovers novel biology.</title>
        <authorList>
            <person name="Wiegand S."/>
            <person name="Jogler M."/>
            <person name="Boedeker C."/>
            <person name="Pinto D."/>
            <person name="Vollmers J."/>
            <person name="Rivas-Marin E."/>
            <person name="Kohn T."/>
            <person name="Peeters S.H."/>
            <person name="Heuer A."/>
            <person name="Rast P."/>
            <person name="Oberbeckmann S."/>
            <person name="Bunk B."/>
            <person name="Jeske O."/>
            <person name="Meyerdierks A."/>
            <person name="Storesund J.E."/>
            <person name="Kallscheuer N."/>
            <person name="Luecker S."/>
            <person name="Lage O.M."/>
            <person name="Pohl T."/>
            <person name="Merkel B.J."/>
            <person name="Hornburger P."/>
            <person name="Mueller R.-W."/>
            <person name="Bruemmer F."/>
            <person name="Labrenz M."/>
            <person name="Spormann A.M."/>
            <person name="Op den Camp H."/>
            <person name="Overmann J."/>
            <person name="Amann R."/>
            <person name="Jetten M.S.M."/>
            <person name="Mascher T."/>
            <person name="Medema M.H."/>
            <person name="Devos D.P."/>
            <person name="Kaster A.-K."/>
            <person name="Ovreas L."/>
            <person name="Rohde M."/>
            <person name="Galperin M.Y."/>
            <person name="Jogler C."/>
        </authorList>
    </citation>
    <scope>NUCLEOTIDE SEQUENCE [LARGE SCALE GENOMIC DNA]</scope>
    <source>
        <strain evidence="2 3">Q31a</strain>
    </source>
</reference>
<dbReference type="InterPro" id="IPR036691">
    <property type="entry name" value="Endo/exonu/phosph_ase_sf"/>
</dbReference>
<dbReference type="EMBL" id="CP036298">
    <property type="protein sequence ID" value="QDV25280.1"/>
    <property type="molecule type" value="Genomic_DNA"/>
</dbReference>
<feature type="domain" description="Endonuclease/exonuclease/phosphatase" evidence="1">
    <location>
        <begin position="4"/>
        <end position="231"/>
    </location>
</feature>
<dbReference type="AlphaFoldDB" id="A0A518G9N7"/>
<dbReference type="GO" id="GO:0003824">
    <property type="term" value="F:catalytic activity"/>
    <property type="evidence" value="ECO:0007669"/>
    <property type="project" value="InterPro"/>
</dbReference>
<dbReference type="RefSeq" id="WP_145080126.1">
    <property type="nucleotide sequence ID" value="NZ_CP036298.1"/>
</dbReference>
<sequence>MKLATWNLESSRSLSPERAAAFREAIKEVDADVWVLTETCARFSPGDQYHLVAQSGPATDLKASSDRRWVSIWSRFDGSPLEIQIQTDRMACVLLQEPNGRDTLIVGTLLPWLSDSLWPGAKGFCDALGEQVDEWTRLNAMHPGSDLVVAGDLNQSLPYQQYYGSIAGASALSDALRTRGLLCQTEGSDPSTSKPRIDHLCIRRSMVDTTAKPAVESWPVPCIQGRPISDHAGVSIHLNPPTNERQETVQ</sequence>
<name>A0A518G9N7_9BACT</name>
<dbReference type="Pfam" id="PF03372">
    <property type="entry name" value="Exo_endo_phos"/>
    <property type="match status" value="1"/>
</dbReference>
<dbReference type="Gene3D" id="3.60.10.10">
    <property type="entry name" value="Endonuclease/exonuclease/phosphatase"/>
    <property type="match status" value="1"/>
</dbReference>
<evidence type="ECO:0000313" key="2">
    <source>
        <dbReference type="EMBL" id="QDV25280.1"/>
    </source>
</evidence>
<evidence type="ECO:0000259" key="1">
    <source>
        <dbReference type="Pfam" id="PF03372"/>
    </source>
</evidence>
<dbReference type="KEGG" id="ahel:Q31a_36040"/>
<dbReference type="Proteomes" id="UP000318017">
    <property type="component" value="Chromosome"/>
</dbReference>
<gene>
    <name evidence="2" type="ORF">Q31a_36040</name>
</gene>
<dbReference type="SUPFAM" id="SSF56219">
    <property type="entry name" value="DNase I-like"/>
    <property type="match status" value="1"/>
</dbReference>
<evidence type="ECO:0000313" key="3">
    <source>
        <dbReference type="Proteomes" id="UP000318017"/>
    </source>
</evidence>
<organism evidence="2 3">
    <name type="scientific">Aureliella helgolandensis</name>
    <dbReference type="NCBI Taxonomy" id="2527968"/>
    <lineage>
        <taxon>Bacteria</taxon>
        <taxon>Pseudomonadati</taxon>
        <taxon>Planctomycetota</taxon>
        <taxon>Planctomycetia</taxon>
        <taxon>Pirellulales</taxon>
        <taxon>Pirellulaceae</taxon>
        <taxon>Aureliella</taxon>
    </lineage>
</organism>
<dbReference type="InterPro" id="IPR005135">
    <property type="entry name" value="Endo/exonuclease/phosphatase"/>
</dbReference>
<protein>
    <recommendedName>
        <fullName evidence="1">Endonuclease/exonuclease/phosphatase domain-containing protein</fullName>
    </recommendedName>
</protein>